<dbReference type="Pfam" id="PF01584">
    <property type="entry name" value="CheW"/>
    <property type="match status" value="1"/>
</dbReference>
<dbReference type="GO" id="GO:0005829">
    <property type="term" value="C:cytosol"/>
    <property type="evidence" value="ECO:0007669"/>
    <property type="project" value="TreeGrafter"/>
</dbReference>
<dbReference type="FunFam" id="2.40.50.180:FF:000002">
    <property type="entry name" value="Chemotaxis protein CheW"/>
    <property type="match status" value="1"/>
</dbReference>
<dbReference type="PANTHER" id="PTHR22617">
    <property type="entry name" value="CHEMOTAXIS SENSOR HISTIDINE KINASE-RELATED"/>
    <property type="match status" value="1"/>
</dbReference>
<dbReference type="SMART" id="SM00260">
    <property type="entry name" value="CheW"/>
    <property type="match status" value="1"/>
</dbReference>
<keyword evidence="3" id="KW-0963">Cytoplasm</keyword>
<dbReference type="Gene3D" id="2.40.50.180">
    <property type="entry name" value="CheA-289, Domain 4"/>
    <property type="match status" value="1"/>
</dbReference>
<evidence type="ECO:0000259" key="5">
    <source>
        <dbReference type="PROSITE" id="PS50851"/>
    </source>
</evidence>
<reference evidence="6" key="1">
    <citation type="submission" date="2020-06" db="EMBL/GenBank/DDBJ databases">
        <title>Legume-microbial interactions unlock mineral nutrients during tropical forest succession.</title>
        <authorList>
            <person name="Epihov D.Z."/>
        </authorList>
    </citation>
    <scope>NUCLEOTIDE SEQUENCE [LARGE SCALE GENOMIC DNA]</scope>
    <source>
        <strain evidence="6">Pan2503</strain>
    </source>
</reference>
<keyword evidence="4" id="KW-0145">Chemotaxis</keyword>
<comment type="subcellular location">
    <subcellularLocation>
        <location evidence="1">Cytoplasm</location>
    </subcellularLocation>
</comment>
<dbReference type="GO" id="GO:0006935">
    <property type="term" value="P:chemotaxis"/>
    <property type="evidence" value="ECO:0007669"/>
    <property type="project" value="UniProtKB-KW"/>
</dbReference>
<keyword evidence="7" id="KW-1185">Reference proteome</keyword>
<dbReference type="GO" id="GO:0007165">
    <property type="term" value="P:signal transduction"/>
    <property type="evidence" value="ECO:0007669"/>
    <property type="project" value="InterPro"/>
</dbReference>
<feature type="domain" description="CheW-like" evidence="5">
    <location>
        <begin position="4"/>
        <end position="144"/>
    </location>
</feature>
<dbReference type="SUPFAM" id="SSF50341">
    <property type="entry name" value="CheW-like"/>
    <property type="match status" value="1"/>
</dbReference>
<dbReference type="PANTHER" id="PTHR22617:SF23">
    <property type="entry name" value="CHEMOTAXIS PROTEIN CHEW"/>
    <property type="match status" value="1"/>
</dbReference>
<dbReference type="Proteomes" id="UP000567293">
    <property type="component" value="Unassembled WGS sequence"/>
</dbReference>
<dbReference type="InterPro" id="IPR036061">
    <property type="entry name" value="CheW-like_dom_sf"/>
</dbReference>
<dbReference type="PROSITE" id="PS50851">
    <property type="entry name" value="CHEW"/>
    <property type="match status" value="1"/>
</dbReference>
<dbReference type="Gene3D" id="2.30.30.40">
    <property type="entry name" value="SH3 Domains"/>
    <property type="match status" value="1"/>
</dbReference>
<proteinExistence type="predicted"/>
<comment type="caution">
    <text evidence="6">The sequence shown here is derived from an EMBL/GenBank/DDBJ whole genome shotgun (WGS) entry which is preliminary data.</text>
</comment>
<evidence type="ECO:0000256" key="2">
    <source>
        <dbReference type="ARBA" id="ARBA00021483"/>
    </source>
</evidence>
<dbReference type="AlphaFoldDB" id="A0A7V8NQF4"/>
<gene>
    <name evidence="6" type="ORF">HRJ53_10805</name>
</gene>
<dbReference type="CDD" id="cd00732">
    <property type="entry name" value="CheW"/>
    <property type="match status" value="1"/>
</dbReference>
<protein>
    <recommendedName>
        <fullName evidence="2">Chemotaxis protein CheW</fullName>
    </recommendedName>
</protein>
<accession>A0A7V8NQF4</accession>
<organism evidence="6 7">
    <name type="scientific">Candidatus Acidiferrum panamense</name>
    <dbReference type="NCBI Taxonomy" id="2741543"/>
    <lineage>
        <taxon>Bacteria</taxon>
        <taxon>Pseudomonadati</taxon>
        <taxon>Acidobacteriota</taxon>
        <taxon>Terriglobia</taxon>
        <taxon>Candidatus Acidiferrales</taxon>
        <taxon>Candidatus Acidiferrum</taxon>
    </lineage>
</organism>
<evidence type="ECO:0000313" key="7">
    <source>
        <dbReference type="Proteomes" id="UP000567293"/>
    </source>
</evidence>
<sequence length="158" mass="17410">MEKDLQVVGFRIGNETYGVRIASVREIVRVPEITAVPSAPDLIEGVINLRGKIIPVMDLRKRFGQTDIQPDKKNRILVVELENKLIGLIVNTASEVLKIPPSEIEAPGSVFAEGQSGLVTGVGKLRGRLIILLDISRLLERPEYKRPEEVAEPVAAVR</sequence>
<dbReference type="InterPro" id="IPR002545">
    <property type="entry name" value="CheW-lke_dom"/>
</dbReference>
<evidence type="ECO:0000256" key="4">
    <source>
        <dbReference type="ARBA" id="ARBA00022500"/>
    </source>
</evidence>
<dbReference type="InterPro" id="IPR039315">
    <property type="entry name" value="CheW"/>
</dbReference>
<evidence type="ECO:0000256" key="1">
    <source>
        <dbReference type="ARBA" id="ARBA00004496"/>
    </source>
</evidence>
<evidence type="ECO:0000256" key="3">
    <source>
        <dbReference type="ARBA" id="ARBA00022490"/>
    </source>
</evidence>
<dbReference type="EMBL" id="JACDQQ010001044">
    <property type="protein sequence ID" value="MBA0085476.1"/>
    <property type="molecule type" value="Genomic_DNA"/>
</dbReference>
<evidence type="ECO:0000313" key="6">
    <source>
        <dbReference type="EMBL" id="MBA0085476.1"/>
    </source>
</evidence>
<name>A0A7V8NQF4_9BACT</name>